<gene>
    <name evidence="3" type="ORF">KHB02_026665</name>
    <name evidence="2" type="ORF">KHB02_41325</name>
</gene>
<keyword evidence="2" id="KW-0378">Hydrolase</keyword>
<keyword evidence="4" id="KW-1185">Reference proteome</keyword>
<keyword evidence="2" id="KW-0482">Metalloprotease</keyword>
<reference evidence="2" key="1">
    <citation type="submission" date="2021-05" db="EMBL/GenBank/DDBJ databases">
        <title>Novel Bacillus species.</title>
        <authorList>
            <person name="Liu G."/>
        </authorList>
    </citation>
    <scope>NUCLEOTIDE SEQUENCE</scope>
    <source>
        <strain evidence="2 4">FJAT-50051</strain>
    </source>
</reference>
<evidence type="ECO:0000313" key="3">
    <source>
        <dbReference type="EMBL" id="MCH6269116.1"/>
    </source>
</evidence>
<feature type="transmembrane region" description="Helical" evidence="1">
    <location>
        <begin position="73"/>
        <end position="99"/>
    </location>
</feature>
<evidence type="ECO:0000313" key="4">
    <source>
        <dbReference type="Proteomes" id="UP000677265"/>
    </source>
</evidence>
<dbReference type="EMBL" id="JAGYPE020000080">
    <property type="protein sequence ID" value="MCH6269116.1"/>
    <property type="molecule type" value="Genomic_DNA"/>
</dbReference>
<protein>
    <submittedName>
        <fullName evidence="2">YhfC family intramembrane metalloprotease</fullName>
    </submittedName>
</protein>
<name>A0A942YDD0_9BACI</name>
<evidence type="ECO:0000256" key="1">
    <source>
        <dbReference type="SAM" id="Phobius"/>
    </source>
</evidence>
<dbReference type="PIRSF" id="PIRSF033101">
    <property type="entry name" value="UCP033101"/>
    <property type="match status" value="1"/>
</dbReference>
<keyword evidence="2" id="KW-0645">Protease</keyword>
<feature type="transmembrane region" description="Helical" evidence="1">
    <location>
        <begin position="111"/>
        <end position="138"/>
    </location>
</feature>
<dbReference type="RefSeq" id="WP_213147638.1">
    <property type="nucleotide sequence ID" value="NZ_JAGYPE020000080.1"/>
</dbReference>
<feature type="transmembrane region" description="Helical" evidence="1">
    <location>
        <begin position="178"/>
        <end position="195"/>
    </location>
</feature>
<organism evidence="2">
    <name type="scientific">Neobacillus citreus</name>
    <dbReference type="NCBI Taxonomy" id="2833578"/>
    <lineage>
        <taxon>Bacteria</taxon>
        <taxon>Bacillati</taxon>
        <taxon>Bacillota</taxon>
        <taxon>Bacilli</taxon>
        <taxon>Bacillales</taxon>
        <taxon>Bacillaceae</taxon>
        <taxon>Neobacillus</taxon>
    </lineage>
</organism>
<feature type="transmembrane region" description="Helical" evidence="1">
    <location>
        <begin position="6"/>
        <end position="27"/>
    </location>
</feature>
<sequence length="254" mass="28087">MVSTAKIVAMFVPIIFSFVLFIGLILFYRKRTGVSAKPVILGAVGFIVFTQVLEKILHVVVITNFPNYADHPWAWGTYGAFAAGLFEELGRFILFTWLLKKFHDYKGGISFGIGWGGIEAILLMLMVCGQALIFSVMLNAGTFESSMAQLPSDQVSAIKDAILSQGTDFYYFASLERFLAVFLQMALSLLVLLGVSKKKFSYVILAVLIHAGIDFPIVFAQVGHMTNLWIIEGYLAVIAIGSVIFIKKAKKMFV</sequence>
<proteinExistence type="predicted"/>
<keyword evidence="1" id="KW-1133">Transmembrane helix</keyword>
<keyword evidence="1" id="KW-0472">Membrane</keyword>
<comment type="caution">
    <text evidence="2">The sequence shown here is derived from an EMBL/GenBank/DDBJ whole genome shotgun (WGS) entry which is preliminary data.</text>
</comment>
<dbReference type="Proteomes" id="UP000677265">
    <property type="component" value="Unassembled WGS sequence"/>
</dbReference>
<feature type="transmembrane region" description="Helical" evidence="1">
    <location>
        <begin position="228"/>
        <end position="246"/>
    </location>
</feature>
<feature type="transmembrane region" description="Helical" evidence="1">
    <location>
        <begin position="202"/>
        <end position="222"/>
    </location>
</feature>
<accession>A0A942YDD0</accession>
<evidence type="ECO:0000313" key="2">
    <source>
        <dbReference type="EMBL" id="MBS4187822.1"/>
    </source>
</evidence>
<dbReference type="GO" id="GO:0008237">
    <property type="term" value="F:metallopeptidase activity"/>
    <property type="evidence" value="ECO:0007669"/>
    <property type="project" value="UniProtKB-KW"/>
</dbReference>
<dbReference type="AlphaFoldDB" id="A0A942YDD0"/>
<keyword evidence="1" id="KW-0812">Transmembrane</keyword>
<feature type="transmembrane region" description="Helical" evidence="1">
    <location>
        <begin position="39"/>
        <end position="61"/>
    </location>
</feature>
<dbReference type="EMBL" id="JAGYPE010000009">
    <property type="protein sequence ID" value="MBS4187822.1"/>
    <property type="molecule type" value="Genomic_DNA"/>
</dbReference>
<dbReference type="InterPro" id="IPR011397">
    <property type="entry name" value="YhfC"/>
</dbReference>
<dbReference type="Pfam" id="PF10086">
    <property type="entry name" value="YhfC"/>
    <property type="match status" value="1"/>
</dbReference>